<protein>
    <submittedName>
        <fullName evidence="1">Uncharacterized protein</fullName>
    </submittedName>
</protein>
<dbReference type="EMBL" id="JANJQO010000650">
    <property type="protein sequence ID" value="KAJ2975878.1"/>
    <property type="molecule type" value="Genomic_DNA"/>
</dbReference>
<sequence length="494" mass="54415">MVQQETGPETGPETGQHLISCDGEPADLERHGENTPLLPTDLPVELIPDKSEIMEDVICRSIYNDHQLDLLSPEDKRCKDNDVQKMLAMVSAWDVSGEMVVPILVQIPYGIIADKYGRRIVLFLSLLGCCMKISWTLFVLSFPNRLNIWSILWGNLAYFIGGGGTLAGAMCYTLFSDVIPAADRTLVFYQLNAVLRIVSVAASPLAAFLLSVDPWIAVWIGLGLLLLGTGCTLLIPETLEFRKAADQKRASCDHHSSSAATTTTNFNVFFFKSAFQHALSSAQADFTHIWRFLLGSKNIMLLMTCNALVFPLRLAFDGDLLQYMTKRYDWSWSMATYIVSIENFVALGVLMVILPTAAWFLGMNGRSPLQRDLFLARISSIFAFLGTVIVAFAPTRWICVLALVIYSFATGFSPLFRSILSIIVEPHTVGALNTVIATVESLMGLISAPSLAWLLSKGMDLGGVWMGLPFMFTSLLAAVSAFGTFAFQLPRGFE</sequence>
<proteinExistence type="predicted"/>
<evidence type="ECO:0000313" key="2">
    <source>
        <dbReference type="Proteomes" id="UP001143910"/>
    </source>
</evidence>
<evidence type="ECO:0000313" key="1">
    <source>
        <dbReference type="EMBL" id="KAJ2975878.1"/>
    </source>
</evidence>
<reference evidence="1" key="1">
    <citation type="submission" date="2022-08" db="EMBL/GenBank/DDBJ databases">
        <title>Genome Sequence of Lecanicillium fungicola.</title>
        <authorList>
            <person name="Buettner E."/>
        </authorList>
    </citation>
    <scope>NUCLEOTIDE SEQUENCE</scope>
    <source>
        <strain evidence="1">Babe33</strain>
    </source>
</reference>
<gene>
    <name evidence="1" type="ORF">NQ176_g5267</name>
</gene>
<name>A0ACC1NAR5_9HYPO</name>
<dbReference type="Proteomes" id="UP001143910">
    <property type="component" value="Unassembled WGS sequence"/>
</dbReference>
<comment type="caution">
    <text evidence="1">The sequence shown here is derived from an EMBL/GenBank/DDBJ whole genome shotgun (WGS) entry which is preliminary data.</text>
</comment>
<accession>A0ACC1NAR5</accession>
<keyword evidence="2" id="KW-1185">Reference proteome</keyword>
<organism evidence="1 2">
    <name type="scientific">Zarea fungicola</name>
    <dbReference type="NCBI Taxonomy" id="93591"/>
    <lineage>
        <taxon>Eukaryota</taxon>
        <taxon>Fungi</taxon>
        <taxon>Dikarya</taxon>
        <taxon>Ascomycota</taxon>
        <taxon>Pezizomycotina</taxon>
        <taxon>Sordariomycetes</taxon>
        <taxon>Hypocreomycetidae</taxon>
        <taxon>Hypocreales</taxon>
        <taxon>Cordycipitaceae</taxon>
        <taxon>Zarea</taxon>
    </lineage>
</organism>